<proteinExistence type="predicted"/>
<reference evidence="1 2" key="1">
    <citation type="submission" date="2017-03" db="EMBL/GenBank/DDBJ databases">
        <title>The genome sequence of Candidatus Rickettsiella viridis.</title>
        <authorList>
            <person name="Nikoh N."/>
            <person name="Tsuchida T."/>
            <person name="Yamaguchi K."/>
            <person name="Maeda T."/>
            <person name="Shigenobu S."/>
            <person name="Fukatsu T."/>
        </authorList>
    </citation>
    <scope>NUCLEOTIDE SEQUENCE [LARGE SCALE GENOMIC DNA]</scope>
    <source>
        <strain evidence="1 2">Ap-RA04</strain>
    </source>
</reference>
<dbReference type="EMBL" id="AP018005">
    <property type="protein sequence ID" value="BBB15822.1"/>
    <property type="molecule type" value="Genomic_DNA"/>
</dbReference>
<dbReference type="AlphaFoldDB" id="A0A2Z5V5Z9"/>
<dbReference type="Proteomes" id="UP000282483">
    <property type="component" value="Chromosome"/>
</dbReference>
<protein>
    <submittedName>
        <fullName evidence="1">Uncharacterized protein</fullName>
    </submittedName>
</protein>
<name>A0A2Z5V5Z9_9COXI</name>
<sequence length="75" mass="8534">MPNFTAHDAVNIAQKQNYKKIIFSFCRSGNDSTQLKIYQASNTLVLAKPVFYTWEKIEEMQAARLAEAKPRPTLG</sequence>
<gene>
    <name evidence="1" type="ORF">RVIR1_13760</name>
</gene>
<evidence type="ECO:0000313" key="2">
    <source>
        <dbReference type="Proteomes" id="UP000282483"/>
    </source>
</evidence>
<dbReference type="KEGG" id="rvi:RVIR1_13760"/>
<dbReference type="RefSeq" id="WP_126323355.1">
    <property type="nucleotide sequence ID" value="NZ_AP018005.1"/>
</dbReference>
<organism evidence="1 2">
    <name type="scientific">Candidatus Rickettsiella viridis</name>
    <dbReference type="NCBI Taxonomy" id="676208"/>
    <lineage>
        <taxon>Bacteria</taxon>
        <taxon>Pseudomonadati</taxon>
        <taxon>Pseudomonadota</taxon>
        <taxon>Gammaproteobacteria</taxon>
        <taxon>Legionellales</taxon>
        <taxon>Coxiellaceae</taxon>
        <taxon>Rickettsiella</taxon>
    </lineage>
</organism>
<evidence type="ECO:0000313" key="1">
    <source>
        <dbReference type="EMBL" id="BBB15822.1"/>
    </source>
</evidence>
<accession>A0A2Z5V5Z9</accession>
<keyword evidence="2" id="KW-1185">Reference proteome</keyword>